<dbReference type="Pfam" id="PF00069">
    <property type="entry name" value="Pkinase"/>
    <property type="match status" value="1"/>
</dbReference>
<dbReference type="PANTHER" id="PTHR24055">
    <property type="entry name" value="MITOGEN-ACTIVATED PROTEIN KINASE"/>
    <property type="match status" value="1"/>
</dbReference>
<name>A0A4S3IZB7_9EURO</name>
<feature type="compositionally biased region" description="Polar residues" evidence="4">
    <location>
        <begin position="1"/>
        <end position="15"/>
    </location>
</feature>
<keyword evidence="1" id="KW-0808">Transferase</keyword>
<dbReference type="Gene3D" id="3.30.200.20">
    <property type="entry name" value="Phosphorylase Kinase, domain 1"/>
    <property type="match status" value="1"/>
</dbReference>
<feature type="domain" description="Protein kinase" evidence="5">
    <location>
        <begin position="54"/>
        <end position="331"/>
    </location>
</feature>
<gene>
    <name evidence="6" type="ORF">EYZ11_012982</name>
</gene>
<dbReference type="Proteomes" id="UP000308092">
    <property type="component" value="Unassembled WGS sequence"/>
</dbReference>
<organism evidence="6 7">
    <name type="scientific">Aspergillus tanneri</name>
    <dbReference type="NCBI Taxonomy" id="1220188"/>
    <lineage>
        <taxon>Eukaryota</taxon>
        <taxon>Fungi</taxon>
        <taxon>Dikarya</taxon>
        <taxon>Ascomycota</taxon>
        <taxon>Pezizomycotina</taxon>
        <taxon>Eurotiomycetes</taxon>
        <taxon>Eurotiomycetidae</taxon>
        <taxon>Eurotiales</taxon>
        <taxon>Aspergillaceae</taxon>
        <taxon>Aspergillus</taxon>
        <taxon>Aspergillus subgen. Circumdati</taxon>
    </lineage>
</organism>
<protein>
    <recommendedName>
        <fullName evidence="5">Protein kinase domain-containing protein</fullName>
    </recommendedName>
</protein>
<dbReference type="GO" id="GO:0004674">
    <property type="term" value="F:protein serine/threonine kinase activity"/>
    <property type="evidence" value="ECO:0007669"/>
    <property type="project" value="UniProtKB-KW"/>
</dbReference>
<dbReference type="VEuPathDB" id="FungiDB:EYZ11_012982"/>
<evidence type="ECO:0000256" key="4">
    <source>
        <dbReference type="SAM" id="MobiDB-lite"/>
    </source>
</evidence>
<dbReference type="EMBL" id="SOSA01001133">
    <property type="protein sequence ID" value="THC87572.1"/>
    <property type="molecule type" value="Genomic_DNA"/>
</dbReference>
<proteinExistence type="predicted"/>
<reference evidence="6 7" key="1">
    <citation type="submission" date="2019-03" db="EMBL/GenBank/DDBJ databases">
        <title>The genome sequence of a newly discovered highly antifungal drug resistant Aspergillus species, Aspergillus tanneri NIH 1004.</title>
        <authorList>
            <person name="Mounaud S."/>
            <person name="Singh I."/>
            <person name="Joardar V."/>
            <person name="Pakala S."/>
            <person name="Pakala S."/>
            <person name="Venepally P."/>
            <person name="Hoover J."/>
            <person name="Nierman W."/>
            <person name="Chung J."/>
            <person name="Losada L."/>
        </authorList>
    </citation>
    <scope>NUCLEOTIDE SEQUENCE [LARGE SCALE GENOMIC DNA]</scope>
    <source>
        <strain evidence="6 7">NIH1004</strain>
    </source>
</reference>
<dbReference type="PROSITE" id="PS50011">
    <property type="entry name" value="PROTEIN_KINASE_DOM"/>
    <property type="match status" value="1"/>
</dbReference>
<keyword evidence="7" id="KW-1185">Reference proteome</keyword>
<dbReference type="SUPFAM" id="SSF56112">
    <property type="entry name" value="Protein kinase-like (PK-like)"/>
    <property type="match status" value="1"/>
</dbReference>
<keyword evidence="2" id="KW-0547">Nucleotide-binding</keyword>
<evidence type="ECO:0000256" key="2">
    <source>
        <dbReference type="ARBA" id="ARBA00022741"/>
    </source>
</evidence>
<dbReference type="SMART" id="SM00220">
    <property type="entry name" value="S_TKc"/>
    <property type="match status" value="1"/>
</dbReference>
<sequence length="331" mass="36849">MSTANNTKRSTTLPTSRKDLHALQSLKRIDENEDTSSLSHLHDRADNIQSNSDQRHPLNTGHGSFQAAELHSKYPHLNVNKSHSAESIPANRGRFPVKVGSCDSARVDGHTWPKYQPFWESDQAGLSIIAHDNSIDHKIVAIKKAKQQANKKQHSQLCSVKHDNIVQLLDVFSADSSLYLVYESLEISLHNVQAACRGELNEVEMSIVGKEVLGGLNYIHNELGLAHEHVDSKNILLSYNTCRIKLGALLVDLKEPGTSGRNPGTLQLARPQDVSDLCNEFIQQSATLSAEALLKHDFLLKFPGVGRMRIFIYRALDCATRTRIKDLQVNV</sequence>
<dbReference type="Gene3D" id="1.10.510.10">
    <property type="entry name" value="Transferase(Phosphotransferase) domain 1"/>
    <property type="match status" value="1"/>
</dbReference>
<evidence type="ECO:0000313" key="7">
    <source>
        <dbReference type="Proteomes" id="UP000308092"/>
    </source>
</evidence>
<accession>A0A4S3IZB7</accession>
<feature type="region of interest" description="Disordered" evidence="4">
    <location>
        <begin position="1"/>
        <end position="20"/>
    </location>
</feature>
<dbReference type="InterPro" id="IPR011009">
    <property type="entry name" value="Kinase-like_dom_sf"/>
</dbReference>
<dbReference type="AlphaFoldDB" id="A0A4S3IZB7"/>
<evidence type="ECO:0000313" key="6">
    <source>
        <dbReference type="EMBL" id="THC87572.1"/>
    </source>
</evidence>
<dbReference type="STRING" id="1220188.A0A4S3IZB7"/>
<comment type="caution">
    <text evidence="6">The sequence shown here is derived from an EMBL/GenBank/DDBJ whole genome shotgun (WGS) entry which is preliminary data.</text>
</comment>
<evidence type="ECO:0000259" key="5">
    <source>
        <dbReference type="PROSITE" id="PS50011"/>
    </source>
</evidence>
<evidence type="ECO:0000256" key="3">
    <source>
        <dbReference type="ARBA" id="ARBA00022840"/>
    </source>
</evidence>
<dbReference type="GO" id="GO:0005524">
    <property type="term" value="F:ATP binding"/>
    <property type="evidence" value="ECO:0007669"/>
    <property type="project" value="UniProtKB-KW"/>
</dbReference>
<dbReference type="InterPro" id="IPR000719">
    <property type="entry name" value="Prot_kinase_dom"/>
</dbReference>
<keyword evidence="3" id="KW-0067">ATP-binding</keyword>
<keyword evidence="1" id="KW-0723">Serine/threonine-protein kinase</keyword>
<dbReference type="InterPro" id="IPR050117">
    <property type="entry name" value="MAPK"/>
</dbReference>
<keyword evidence="1" id="KW-0418">Kinase</keyword>
<evidence type="ECO:0000256" key="1">
    <source>
        <dbReference type="ARBA" id="ARBA00022527"/>
    </source>
</evidence>